<keyword evidence="4" id="KW-1185">Reference proteome</keyword>
<dbReference type="InterPro" id="IPR008928">
    <property type="entry name" value="6-hairpin_glycosidase_sf"/>
</dbReference>
<feature type="region of interest" description="Disordered" evidence="1">
    <location>
        <begin position="352"/>
        <end position="388"/>
    </location>
</feature>
<dbReference type="Proteomes" id="UP000269396">
    <property type="component" value="Unassembled WGS sequence"/>
</dbReference>
<feature type="compositionally biased region" description="Low complexity" evidence="1">
    <location>
        <begin position="367"/>
        <end position="379"/>
    </location>
</feature>
<dbReference type="EMBL" id="UZAL01027653">
    <property type="protein sequence ID" value="VDP34471.1"/>
    <property type="molecule type" value="Genomic_DNA"/>
</dbReference>
<dbReference type="PROSITE" id="PS50105">
    <property type="entry name" value="SAM_DOMAIN"/>
    <property type="match status" value="1"/>
</dbReference>
<dbReference type="InterPro" id="IPR001660">
    <property type="entry name" value="SAM"/>
</dbReference>
<dbReference type="GO" id="GO:0005975">
    <property type="term" value="P:carbohydrate metabolic process"/>
    <property type="evidence" value="ECO:0007669"/>
    <property type="project" value="InterPro"/>
</dbReference>
<dbReference type="PANTHER" id="PTHR12654:SF0">
    <property type="entry name" value="NON-LYSOSOMAL GLUCOSYLCERAMIDASE"/>
    <property type="match status" value="1"/>
</dbReference>
<dbReference type="Gene3D" id="1.50.10.10">
    <property type="match status" value="1"/>
</dbReference>
<evidence type="ECO:0000313" key="3">
    <source>
        <dbReference type="EMBL" id="VDP34471.1"/>
    </source>
</evidence>
<dbReference type="SUPFAM" id="SSF47769">
    <property type="entry name" value="SAM/Pointed domain"/>
    <property type="match status" value="1"/>
</dbReference>
<accession>A0A3P8CPZ1</accession>
<feature type="domain" description="SAM" evidence="2">
    <location>
        <begin position="104"/>
        <end position="163"/>
    </location>
</feature>
<feature type="region of interest" description="Disordered" evidence="1">
    <location>
        <begin position="164"/>
        <end position="184"/>
    </location>
</feature>
<dbReference type="SMART" id="SM00454">
    <property type="entry name" value="SAM"/>
    <property type="match status" value="1"/>
</dbReference>
<dbReference type="Pfam" id="PF04685">
    <property type="entry name" value="DUF608"/>
    <property type="match status" value="1"/>
</dbReference>
<dbReference type="Pfam" id="PF12215">
    <property type="entry name" value="Glyco_hydr_116N"/>
    <property type="match status" value="1"/>
</dbReference>
<dbReference type="InterPro" id="IPR006775">
    <property type="entry name" value="GH116_catalytic"/>
</dbReference>
<evidence type="ECO:0000259" key="2">
    <source>
        <dbReference type="PROSITE" id="PS50105"/>
    </source>
</evidence>
<dbReference type="InterPro" id="IPR013761">
    <property type="entry name" value="SAM/pointed_sf"/>
</dbReference>
<name>A0A3P8CPZ1_9TREM</name>
<dbReference type="InterPro" id="IPR012341">
    <property type="entry name" value="6hp_glycosidase-like_sf"/>
</dbReference>
<gene>
    <name evidence="3" type="ORF">SMTD_LOCUS6552</name>
</gene>
<dbReference type="InterPro" id="IPR052566">
    <property type="entry name" value="Non-lysos_glucosylceramidase"/>
</dbReference>
<proteinExistence type="predicted"/>
<organism evidence="3 4">
    <name type="scientific">Schistosoma mattheei</name>
    <dbReference type="NCBI Taxonomy" id="31246"/>
    <lineage>
        <taxon>Eukaryota</taxon>
        <taxon>Metazoa</taxon>
        <taxon>Spiralia</taxon>
        <taxon>Lophotrochozoa</taxon>
        <taxon>Platyhelminthes</taxon>
        <taxon>Trematoda</taxon>
        <taxon>Digenea</taxon>
        <taxon>Strigeidida</taxon>
        <taxon>Schistosomatoidea</taxon>
        <taxon>Schistosomatidae</taxon>
        <taxon>Schistosoma</taxon>
    </lineage>
</organism>
<dbReference type="Gene3D" id="1.10.150.50">
    <property type="entry name" value="Transcription Factor, Ets-1"/>
    <property type="match status" value="1"/>
</dbReference>
<dbReference type="PANTHER" id="PTHR12654">
    <property type="entry name" value="BILE ACID BETA-GLUCOSIDASE-RELATED"/>
    <property type="match status" value="1"/>
</dbReference>
<sequence>MLLDVMLHTTACITTVSKENVLSSSFNSITLPTSNLDTSSPQQTSFSNLLPSMSIGPRIECQGRESNLPGPIVPSANISNPVCSSNMTLVKLNNSSCPGNGKLTTANFLMSLGLGQLIELFEKELVTMDILLEMGHEELKELGVTVYGHRHKIIKGVQKWRSNCTTQQSPLDPSNDTRKSSSTLYPSPILHSTSPITTHFHGVGVAEATPTGPAYFPAAAAKNTVMIEIDCTDSEFLAVEEQFIVTVRKSDVTVYHQVLSPLTKPPSNAKRLKKWKWGFDPENGHYVGLYPRSWTVYEIPELQLVLVCQQISPVIPHDYQATCLPVAIFYWKVISWNNEDLRVTITFSWHGPNPRKRSKSSDVSKFENGNNSNENTANTHVSTSGNASPVYSQRSTAFSAGDNVLGCLSERTIGGELPCCFGIAAKSMDKSLYSDVVYFMRGFTIFLFLVGYTVPLDSEAKKSPKLAIAVSATTNVPRCNIANNLNPSQSELEFAITWHSPIVKFRTGDVVYTRYVNLFCFSVRLMMVYKNRYVRWFPVDGIPGAKLLLKHAIDNWRQWVQKIEDWQNPILNNQSLPNWYKSALFNELYYLSDGGTVWLDPIQVDCFKSDLLNCIPLDLVRSYKNGVDLDPYKLTGRKIKTPTTVTEDMKVDSWDHRARLSREIGLFGYLEGRFFISFYILGHEYRMYNTYDVHHDASWALIKLWPKIQLALNYDCADLAIAEDSTSVYYIYNGKKLSRSSECAVVHDFGDPEDEPWRCTNAYIMFPTDKWKDLNSKFILQVWRDWRITQDHQYLLYMLPIVLRILRKSLVAWDSDDDGLIENSGFPDQTYDVWTAKGLTAYTGGIWLSCLYATFDMLSWCLKSDSPVYDQIINNTDDTQRSWSEVKDEIQALFTKARDSYNAKLWTGSYYAFQTHCTRRREVIMAGQLSGYWFSRITGVPPNLILPKNHVVKTLQTITNCNWHGIENGTIGAINGCRPVCKPDLSSIQAEEFWVGVNYSLSALMIAEVWTGLIVVISEICFLGMINEGLALGEKCYNTIYNLYGLQYQTPEAYMSDGRFRCPGYMRALAIWSIQQALEFTNIYKCSDASKFNATFTNI</sequence>
<reference evidence="3 4" key="1">
    <citation type="submission" date="2018-11" db="EMBL/GenBank/DDBJ databases">
        <authorList>
            <consortium name="Pathogen Informatics"/>
        </authorList>
    </citation>
    <scope>NUCLEOTIDE SEQUENCE [LARGE SCALE GENOMIC DNA]</scope>
    <source>
        <strain>Denwood</strain>
        <strain evidence="4">Zambia</strain>
    </source>
</reference>
<evidence type="ECO:0000256" key="1">
    <source>
        <dbReference type="SAM" id="MobiDB-lite"/>
    </source>
</evidence>
<dbReference type="InterPro" id="IPR024462">
    <property type="entry name" value="GH116_N"/>
</dbReference>
<protein>
    <recommendedName>
        <fullName evidence="2">SAM domain-containing protein</fullName>
    </recommendedName>
</protein>
<dbReference type="GO" id="GO:0008422">
    <property type="term" value="F:beta-glucosidase activity"/>
    <property type="evidence" value="ECO:0007669"/>
    <property type="project" value="TreeGrafter"/>
</dbReference>
<dbReference type="AlphaFoldDB" id="A0A3P8CPZ1"/>
<dbReference type="Pfam" id="PF00536">
    <property type="entry name" value="SAM_1"/>
    <property type="match status" value="1"/>
</dbReference>
<evidence type="ECO:0000313" key="4">
    <source>
        <dbReference type="Proteomes" id="UP000269396"/>
    </source>
</evidence>
<dbReference type="SUPFAM" id="SSF48208">
    <property type="entry name" value="Six-hairpin glycosidases"/>
    <property type="match status" value="1"/>
</dbReference>